<organism evidence="1 2">
    <name type="scientific">Phenylobacterium haematophilum</name>
    <dbReference type="NCBI Taxonomy" id="98513"/>
    <lineage>
        <taxon>Bacteria</taxon>
        <taxon>Pseudomonadati</taxon>
        <taxon>Pseudomonadota</taxon>
        <taxon>Alphaproteobacteria</taxon>
        <taxon>Caulobacterales</taxon>
        <taxon>Caulobacteraceae</taxon>
        <taxon>Phenylobacterium</taxon>
    </lineage>
</organism>
<dbReference type="EMBL" id="JACIDK010000014">
    <property type="protein sequence ID" value="MBB3893574.1"/>
    <property type="molecule type" value="Genomic_DNA"/>
</dbReference>
<protein>
    <submittedName>
        <fullName evidence="1">Uncharacterized protein</fullName>
    </submittedName>
</protein>
<reference evidence="1 2" key="1">
    <citation type="submission" date="2020-08" db="EMBL/GenBank/DDBJ databases">
        <title>Genomic Encyclopedia of Type Strains, Phase IV (KMG-IV): sequencing the most valuable type-strain genomes for metagenomic binning, comparative biology and taxonomic classification.</title>
        <authorList>
            <person name="Goeker M."/>
        </authorList>
    </citation>
    <scope>NUCLEOTIDE SEQUENCE [LARGE SCALE GENOMIC DNA]</scope>
    <source>
        <strain evidence="1 2">DSM 21793</strain>
    </source>
</reference>
<evidence type="ECO:0000313" key="2">
    <source>
        <dbReference type="Proteomes" id="UP000530564"/>
    </source>
</evidence>
<dbReference type="RefSeq" id="WP_221221192.1">
    <property type="nucleotide sequence ID" value="NZ_JACIDK010000014.1"/>
</dbReference>
<gene>
    <name evidence="1" type="ORF">GGQ61_004322</name>
</gene>
<dbReference type="AlphaFoldDB" id="A0A840A5L7"/>
<name>A0A840A5L7_9CAUL</name>
<dbReference type="Proteomes" id="UP000530564">
    <property type="component" value="Unassembled WGS sequence"/>
</dbReference>
<proteinExistence type="predicted"/>
<accession>A0A840A5L7</accession>
<keyword evidence="2" id="KW-1185">Reference proteome</keyword>
<evidence type="ECO:0000313" key="1">
    <source>
        <dbReference type="EMBL" id="MBB3893574.1"/>
    </source>
</evidence>
<sequence length="254" mass="26715">MAGESGVAATVGPSEGLPPWTFATSERRILALDYSIEELVSLRHAATAALRIRPVVRHVKTGVIIPTWAYSRLTDSDVEAIDGATLDFASRLRPSATEAQLPLILPQSFRTLAGRRGRANLVQATHGSTDTLKARIIVEITEIGRGTPPGRLNEVASLLGAMCKGVFGRLQPGRDAAAPFKDVRLQALALDAGDIVGTDSDVAAALLEVGEQVQGLSPLLIAQGLPADGFSDVAEVAGFTHVAIRTQDVLVARA</sequence>
<comment type="caution">
    <text evidence="1">The sequence shown here is derived from an EMBL/GenBank/DDBJ whole genome shotgun (WGS) entry which is preliminary data.</text>
</comment>